<gene>
    <name evidence="3" type="ORF">OLW01_06200</name>
</gene>
<evidence type="ECO:0000313" key="4">
    <source>
        <dbReference type="Proteomes" id="UP001163726"/>
    </source>
</evidence>
<keyword evidence="1" id="KW-1133">Transmembrane helix</keyword>
<dbReference type="Proteomes" id="UP001163726">
    <property type="component" value="Chromosome"/>
</dbReference>
<organism evidence="3 4">
    <name type="scientific">Catenovulum adriaticum</name>
    <dbReference type="NCBI Taxonomy" id="2984846"/>
    <lineage>
        <taxon>Bacteria</taxon>
        <taxon>Pseudomonadati</taxon>
        <taxon>Pseudomonadota</taxon>
        <taxon>Gammaproteobacteria</taxon>
        <taxon>Alteromonadales</taxon>
        <taxon>Alteromonadaceae</taxon>
        <taxon>Catenovulum</taxon>
    </lineage>
</organism>
<evidence type="ECO:0000256" key="1">
    <source>
        <dbReference type="SAM" id="Phobius"/>
    </source>
</evidence>
<dbReference type="EMBL" id="CP109965">
    <property type="protein sequence ID" value="WAJ71385.1"/>
    <property type="molecule type" value="Genomic_DNA"/>
</dbReference>
<dbReference type="Pfam" id="PF11949">
    <property type="entry name" value="DUF3466"/>
    <property type="match status" value="1"/>
</dbReference>
<feature type="signal peptide" evidence="2">
    <location>
        <begin position="1"/>
        <end position="23"/>
    </location>
</feature>
<name>A0ABY7APY8_9ALTE</name>
<protein>
    <submittedName>
        <fullName evidence="3">DUF3466 family protein</fullName>
    </submittedName>
</protein>
<keyword evidence="4" id="KW-1185">Reference proteome</keyword>
<keyword evidence="2" id="KW-0732">Signal</keyword>
<accession>A0ABY7APY8</accession>
<sequence length="575" mass="62942">MINKILKSSAILGYIALQTSVWAANTTTYRIEVIETPEEYKSSFPIGINNQGDVAAAFPITGNRFEFPVDVSLLDFDQTDISLAATLSSFSDGNSTFLDSVKKGRFNSTSLSFVLNYLAEYNGDGVHQQIGLMRGALSDKDNLEELAIFDVENPETDEYTYFHTEQINDINSLAWIAGSTSSPLTKTDIDGDTWLMPEFIHRGFVRFSNRAVTLPPFYDDEDALGGFSYATDISDSGYVVGYASVAGSSTLDALIESCRINRDTVPEDVCLWRNLNNVQAQNSLFRNRAYLWKVNGNGDITEKRSLGIAIDNPDLAESLDYTSRAFAVNDKGLAVGESSVIDVNNQLKVQAVLFNETNVFAMTNPLENPQSRAIDINNNDIVIGTMYDTAGLSGVLKSFYYDIDSGSVEVTPLSDFFVSANTKAKAINDQNIIVGETDAAGLASGTKPKHGFVYDISTDEMQDLNDLLSCETDFTIVDAVDINDDGVILARASLVQTARDLMGNSVINSSTDSSSIEQVEYTVKLIPDLIAADSCDAPDNEVTIKRKGASFTSSILLLLFITFLFKRRNIHSKTI</sequence>
<dbReference type="InterPro" id="IPR022562">
    <property type="entry name" value="DUF3466"/>
</dbReference>
<keyword evidence="1" id="KW-0812">Transmembrane</keyword>
<evidence type="ECO:0000256" key="2">
    <source>
        <dbReference type="SAM" id="SignalP"/>
    </source>
</evidence>
<feature type="chain" id="PRO_5047548699" evidence="2">
    <location>
        <begin position="24"/>
        <end position="575"/>
    </location>
</feature>
<proteinExistence type="predicted"/>
<evidence type="ECO:0000313" key="3">
    <source>
        <dbReference type="EMBL" id="WAJ71385.1"/>
    </source>
</evidence>
<dbReference type="RefSeq" id="WP_268075862.1">
    <property type="nucleotide sequence ID" value="NZ_CP109965.1"/>
</dbReference>
<feature type="transmembrane region" description="Helical" evidence="1">
    <location>
        <begin position="548"/>
        <end position="565"/>
    </location>
</feature>
<reference evidence="3" key="1">
    <citation type="submission" date="2022-10" db="EMBL/GenBank/DDBJ databases">
        <title>Catenovulum adriacola sp. nov. isolated in the Harbour of Susak.</title>
        <authorList>
            <person name="Schoch T."/>
            <person name="Reich S.J."/>
            <person name="Stoeferle S."/>
            <person name="Flaiz M."/>
            <person name="Kazda M."/>
            <person name="Riedel C.U."/>
            <person name="Duerre P."/>
        </authorList>
    </citation>
    <scope>NUCLEOTIDE SEQUENCE</scope>
    <source>
        <strain evidence="3">TS8</strain>
    </source>
</reference>
<keyword evidence="1" id="KW-0472">Membrane</keyword>